<dbReference type="RefSeq" id="WP_114958296.1">
    <property type="nucleotide sequence ID" value="NZ_JBHSJF010000008.1"/>
</dbReference>
<dbReference type="NCBIfam" id="TIGR04259">
    <property type="entry name" value="oxa_formateAnti"/>
    <property type="match status" value="1"/>
</dbReference>
<evidence type="ECO:0000256" key="2">
    <source>
        <dbReference type="ARBA" id="ARBA00022989"/>
    </source>
</evidence>
<dbReference type="PANTHER" id="PTHR11360">
    <property type="entry name" value="MONOCARBOXYLATE TRANSPORTER"/>
    <property type="match status" value="1"/>
</dbReference>
<dbReference type="InterPro" id="IPR011701">
    <property type="entry name" value="MFS"/>
</dbReference>
<feature type="transmembrane region" description="Helical" evidence="4">
    <location>
        <begin position="256"/>
        <end position="278"/>
    </location>
</feature>
<organism evidence="6 7">
    <name type="scientific">Flaviflagellibacter deserti</name>
    <dbReference type="NCBI Taxonomy" id="2267266"/>
    <lineage>
        <taxon>Bacteria</taxon>
        <taxon>Pseudomonadati</taxon>
        <taxon>Pseudomonadota</taxon>
        <taxon>Alphaproteobacteria</taxon>
        <taxon>Hyphomicrobiales</taxon>
        <taxon>Flaviflagellibacter</taxon>
    </lineage>
</organism>
<feature type="transmembrane region" description="Helical" evidence="4">
    <location>
        <begin position="139"/>
        <end position="164"/>
    </location>
</feature>
<feature type="domain" description="Major facilitator superfamily (MFS) profile" evidence="5">
    <location>
        <begin position="17"/>
        <end position="411"/>
    </location>
</feature>
<feature type="transmembrane region" description="Helical" evidence="4">
    <location>
        <begin position="387"/>
        <end position="407"/>
    </location>
</feature>
<evidence type="ECO:0000256" key="3">
    <source>
        <dbReference type="ARBA" id="ARBA00023136"/>
    </source>
</evidence>
<dbReference type="InterPro" id="IPR020846">
    <property type="entry name" value="MFS_dom"/>
</dbReference>
<name>A0ABV9Z3A7_9HYPH</name>
<keyword evidence="7" id="KW-1185">Reference proteome</keyword>
<feature type="transmembrane region" description="Helical" evidence="4">
    <location>
        <begin position="353"/>
        <end position="375"/>
    </location>
</feature>
<dbReference type="Gene3D" id="1.20.1250.20">
    <property type="entry name" value="MFS general substrate transporter like domains"/>
    <property type="match status" value="2"/>
</dbReference>
<proteinExistence type="predicted"/>
<accession>A0ABV9Z3A7</accession>
<dbReference type="InterPro" id="IPR050327">
    <property type="entry name" value="Proton-linked_MCT"/>
</dbReference>
<evidence type="ECO:0000256" key="4">
    <source>
        <dbReference type="SAM" id="Phobius"/>
    </source>
</evidence>
<dbReference type="Proteomes" id="UP001595796">
    <property type="component" value="Unassembled WGS sequence"/>
</dbReference>
<evidence type="ECO:0000259" key="5">
    <source>
        <dbReference type="PROSITE" id="PS50850"/>
    </source>
</evidence>
<feature type="transmembrane region" description="Helical" evidence="4">
    <location>
        <begin position="82"/>
        <end position="98"/>
    </location>
</feature>
<keyword evidence="1 4" id="KW-0812">Transmembrane</keyword>
<dbReference type="CDD" id="cd17353">
    <property type="entry name" value="MFS_OFA_like"/>
    <property type="match status" value="1"/>
</dbReference>
<dbReference type="SUPFAM" id="SSF103473">
    <property type="entry name" value="MFS general substrate transporter"/>
    <property type="match status" value="1"/>
</dbReference>
<evidence type="ECO:0000256" key="1">
    <source>
        <dbReference type="ARBA" id="ARBA00022692"/>
    </source>
</evidence>
<keyword evidence="2 4" id="KW-1133">Transmembrane helix</keyword>
<dbReference type="PANTHER" id="PTHR11360:SF304">
    <property type="entry name" value="MFS DOMAIN-CONTAINING PROTEIN"/>
    <property type="match status" value="1"/>
</dbReference>
<dbReference type="InterPro" id="IPR036259">
    <property type="entry name" value="MFS_trans_sf"/>
</dbReference>
<dbReference type="InterPro" id="IPR026355">
    <property type="entry name" value="Oxa/Form_antiport"/>
</dbReference>
<feature type="transmembrane region" description="Helical" evidence="4">
    <location>
        <begin position="104"/>
        <end position="127"/>
    </location>
</feature>
<feature type="transmembrane region" description="Helical" evidence="4">
    <location>
        <begin position="12"/>
        <end position="32"/>
    </location>
</feature>
<feature type="transmembrane region" description="Helical" evidence="4">
    <location>
        <begin position="170"/>
        <end position="191"/>
    </location>
</feature>
<gene>
    <name evidence="6" type="primary">oxlT</name>
    <name evidence="6" type="ORF">ACFPFW_15740</name>
</gene>
<keyword evidence="3 4" id="KW-0472">Membrane</keyword>
<reference evidence="7" key="1">
    <citation type="journal article" date="2019" name="Int. J. Syst. Evol. Microbiol.">
        <title>The Global Catalogue of Microorganisms (GCM) 10K type strain sequencing project: providing services to taxonomists for standard genome sequencing and annotation.</title>
        <authorList>
            <consortium name="The Broad Institute Genomics Platform"/>
            <consortium name="The Broad Institute Genome Sequencing Center for Infectious Disease"/>
            <person name="Wu L."/>
            <person name="Ma J."/>
        </authorList>
    </citation>
    <scope>NUCLEOTIDE SEQUENCE [LARGE SCALE GENOMIC DNA]</scope>
    <source>
        <strain evidence="7">CGMCC 1.16444</strain>
    </source>
</reference>
<feature type="transmembrane region" description="Helical" evidence="4">
    <location>
        <begin position="52"/>
        <end position="70"/>
    </location>
</feature>
<dbReference type="Pfam" id="PF07690">
    <property type="entry name" value="MFS_1"/>
    <property type="match status" value="1"/>
</dbReference>
<protein>
    <submittedName>
        <fullName evidence="6">Oxalate/formate MFS antiporter</fullName>
    </submittedName>
</protein>
<feature type="transmembrane region" description="Helical" evidence="4">
    <location>
        <begin position="320"/>
        <end position="341"/>
    </location>
</feature>
<comment type="caution">
    <text evidence="6">The sequence shown here is derived from an EMBL/GenBank/DDBJ whole genome shotgun (WGS) entry which is preliminary data.</text>
</comment>
<sequence length="432" mass="46040">MSSTTKTGPVGGRWLQLVIGIVCMAMVANLQYGWTLFVKPIQQAHPDWSLSAIQVAFTIFVVTETWLVPIEGWFVDKFGPKIVTIIGGLLCGLAWWINSFADSLFLLYAGAALGGIGAGAVYGTCVGNALKWFPDRRGLAAGLTAAGFGAGSAITIIPIANMIASSGYEYTFWFFGLLQGGVVLVLGFLLVKPDAALLPAATGKVVQTRREYSPMEMIKSPVFWIMYLLFVLVAAGGLVVTAQIAPIAKDWQIADVPVSMLGITMPALTFALAIDRILNGVTRPFFGWVSDHIGRENTMFICFALEAVGIVAMWEFGHDPIAFTLLTGLVFFAWGEIYSLFPSTCADTFGSKYAATNAGLLYTAKGTASFVVPVASLMYDASGSWESVFYAAAAVNAIAAVVSLFVLKPMRAKTIADARSVSTGAPVVQPAE</sequence>
<dbReference type="PROSITE" id="PS50850">
    <property type="entry name" value="MFS"/>
    <property type="match status" value="1"/>
</dbReference>
<dbReference type="EMBL" id="JBHSJF010000008">
    <property type="protein sequence ID" value="MFC5069470.1"/>
    <property type="molecule type" value="Genomic_DNA"/>
</dbReference>
<feature type="transmembrane region" description="Helical" evidence="4">
    <location>
        <begin position="222"/>
        <end position="244"/>
    </location>
</feature>
<evidence type="ECO:0000313" key="7">
    <source>
        <dbReference type="Proteomes" id="UP001595796"/>
    </source>
</evidence>
<evidence type="ECO:0000313" key="6">
    <source>
        <dbReference type="EMBL" id="MFC5069470.1"/>
    </source>
</evidence>